<dbReference type="AlphaFoldDB" id="A0A7Y9KI56"/>
<protein>
    <recommendedName>
        <fullName evidence="3">N-terminal of MaoC-like dehydratase domain-containing protein</fullName>
    </recommendedName>
</protein>
<proteinExistence type="predicted"/>
<keyword evidence="2" id="KW-1185">Reference proteome</keyword>
<dbReference type="EMBL" id="JACCBV010000001">
    <property type="protein sequence ID" value="NYE18415.1"/>
    <property type="molecule type" value="Genomic_DNA"/>
</dbReference>
<gene>
    <name evidence="1" type="ORF">BJ991_000443</name>
</gene>
<dbReference type="Proteomes" id="UP000576969">
    <property type="component" value="Unassembled WGS sequence"/>
</dbReference>
<dbReference type="RefSeq" id="WP_179487063.1">
    <property type="nucleotide sequence ID" value="NZ_JACCBV010000001.1"/>
</dbReference>
<dbReference type="Gene3D" id="3.10.129.10">
    <property type="entry name" value="Hotdog Thioesterase"/>
    <property type="match status" value="1"/>
</dbReference>
<reference evidence="1 2" key="1">
    <citation type="submission" date="2020-07" db="EMBL/GenBank/DDBJ databases">
        <title>Sequencing the genomes of 1000 actinobacteria strains.</title>
        <authorList>
            <person name="Klenk H.-P."/>
        </authorList>
    </citation>
    <scope>NUCLEOTIDE SEQUENCE [LARGE SCALE GENOMIC DNA]</scope>
    <source>
        <strain evidence="1 2">DSM 24662</strain>
    </source>
</reference>
<sequence>MSIPDIDELRARAVNRAFPGGTFRVPEYERWLSHDAMHAPPIEPPVLHPVWILLGALRGMGVSIDELTALVGAGAHDGTVFGETMMEQRQPLRADTEYVVRGGVVDLVRREGRRAGLMDLMTFRLELVDPDGLVVAVSEQTFVFPRRSAA</sequence>
<dbReference type="InterPro" id="IPR029069">
    <property type="entry name" value="HotDog_dom_sf"/>
</dbReference>
<accession>A0A7Y9KI56</accession>
<evidence type="ECO:0008006" key="3">
    <source>
        <dbReference type="Google" id="ProtNLM"/>
    </source>
</evidence>
<evidence type="ECO:0000313" key="1">
    <source>
        <dbReference type="EMBL" id="NYE18415.1"/>
    </source>
</evidence>
<name>A0A7Y9KI56_9MICO</name>
<dbReference type="SUPFAM" id="SSF54637">
    <property type="entry name" value="Thioesterase/thiol ester dehydrase-isomerase"/>
    <property type="match status" value="1"/>
</dbReference>
<comment type="caution">
    <text evidence="1">The sequence shown here is derived from an EMBL/GenBank/DDBJ whole genome shotgun (WGS) entry which is preliminary data.</text>
</comment>
<organism evidence="1 2">
    <name type="scientific">Microbacterium immunditiarum</name>
    <dbReference type="NCBI Taxonomy" id="337480"/>
    <lineage>
        <taxon>Bacteria</taxon>
        <taxon>Bacillati</taxon>
        <taxon>Actinomycetota</taxon>
        <taxon>Actinomycetes</taxon>
        <taxon>Micrococcales</taxon>
        <taxon>Microbacteriaceae</taxon>
        <taxon>Microbacterium</taxon>
    </lineage>
</organism>
<evidence type="ECO:0000313" key="2">
    <source>
        <dbReference type="Proteomes" id="UP000576969"/>
    </source>
</evidence>